<name>A0A2S3X5U7_PSEPU</name>
<sequence length="111" mass="11942">MLGQFPEGAEEGEGEVPGLVSGSAWAENCRQRAKADIEAAAAFGQVLAQNREQLAEEACADAVEQLHRDQPERVVGDHVKPRYDLAVHFQPAKHALPPPGITPANKVMAHI</sequence>
<reference evidence="2 3" key="1">
    <citation type="submission" date="2016-08" db="EMBL/GenBank/DDBJ databases">
        <authorList>
            <person name="Seilhamer J.J."/>
        </authorList>
    </citation>
    <scope>NUCLEOTIDE SEQUENCE [LARGE SCALE GENOMIC DNA]</scope>
    <source>
        <strain evidence="2 3">KH-21-114</strain>
    </source>
</reference>
<proteinExistence type="predicted"/>
<reference evidence="2 3" key="2">
    <citation type="submission" date="2018-03" db="EMBL/GenBank/DDBJ databases">
        <title>Draft genome of Pseudomonas putida strain KH-21-114.</title>
        <authorList>
            <person name="Yoshizawa S."/>
            <person name="Khan N.H."/>
            <person name="Nishimura M."/>
            <person name="Chiura H.X."/>
            <person name="Ogura Y."/>
            <person name="Hayashi T."/>
            <person name="Kogure K."/>
        </authorList>
    </citation>
    <scope>NUCLEOTIDE SEQUENCE [LARGE SCALE GENOMIC DNA]</scope>
    <source>
        <strain evidence="2 3">KH-21-114</strain>
    </source>
</reference>
<feature type="region of interest" description="Disordered" evidence="1">
    <location>
        <begin position="1"/>
        <end position="20"/>
    </location>
</feature>
<evidence type="ECO:0000313" key="2">
    <source>
        <dbReference type="EMBL" id="POG10924.1"/>
    </source>
</evidence>
<evidence type="ECO:0000256" key="1">
    <source>
        <dbReference type="SAM" id="MobiDB-lite"/>
    </source>
</evidence>
<dbReference type="Proteomes" id="UP000237230">
    <property type="component" value="Unassembled WGS sequence"/>
</dbReference>
<accession>A0A2S3X5U7</accession>
<dbReference type="AlphaFoldDB" id="A0A2S3X5U7"/>
<gene>
    <name evidence="2" type="ORF">BGP84_14715</name>
</gene>
<organism evidence="2 3">
    <name type="scientific">Pseudomonas putida</name>
    <name type="common">Arthrobacter siderocapsulatus</name>
    <dbReference type="NCBI Taxonomy" id="303"/>
    <lineage>
        <taxon>Bacteria</taxon>
        <taxon>Pseudomonadati</taxon>
        <taxon>Pseudomonadota</taxon>
        <taxon>Gammaproteobacteria</taxon>
        <taxon>Pseudomonadales</taxon>
        <taxon>Pseudomonadaceae</taxon>
        <taxon>Pseudomonas</taxon>
    </lineage>
</organism>
<comment type="caution">
    <text evidence="2">The sequence shown here is derived from an EMBL/GenBank/DDBJ whole genome shotgun (WGS) entry which is preliminary data.</text>
</comment>
<dbReference type="EMBL" id="MINH01000019">
    <property type="protein sequence ID" value="POG10924.1"/>
    <property type="molecule type" value="Genomic_DNA"/>
</dbReference>
<evidence type="ECO:0000313" key="3">
    <source>
        <dbReference type="Proteomes" id="UP000237230"/>
    </source>
</evidence>
<protein>
    <submittedName>
        <fullName evidence="2">Uncharacterized protein</fullName>
    </submittedName>
</protein>